<keyword evidence="2" id="KW-1185">Reference proteome</keyword>
<dbReference type="AlphaFoldDB" id="A0A8J3IY25"/>
<evidence type="ECO:0000313" key="1">
    <source>
        <dbReference type="EMBL" id="GHO97341.1"/>
    </source>
</evidence>
<dbReference type="EMBL" id="BNJK01000001">
    <property type="protein sequence ID" value="GHO97341.1"/>
    <property type="molecule type" value="Genomic_DNA"/>
</dbReference>
<evidence type="ECO:0000313" key="2">
    <source>
        <dbReference type="Proteomes" id="UP000597444"/>
    </source>
</evidence>
<dbReference type="Proteomes" id="UP000597444">
    <property type="component" value="Unassembled WGS sequence"/>
</dbReference>
<organism evidence="1 2">
    <name type="scientific">Reticulibacter mediterranei</name>
    <dbReference type="NCBI Taxonomy" id="2778369"/>
    <lineage>
        <taxon>Bacteria</taxon>
        <taxon>Bacillati</taxon>
        <taxon>Chloroflexota</taxon>
        <taxon>Ktedonobacteria</taxon>
        <taxon>Ktedonobacterales</taxon>
        <taxon>Reticulibacteraceae</taxon>
        <taxon>Reticulibacter</taxon>
    </lineage>
</organism>
<name>A0A8J3IY25_9CHLR</name>
<sequence length="63" mass="7246">MHAHNVNIMNGSNKNRREYDHDENADYCGDCWSDSADDPAESTRYSTLYADTSYVAGYWRAYA</sequence>
<reference evidence="1" key="1">
    <citation type="submission" date="2020-10" db="EMBL/GenBank/DDBJ databases">
        <title>Taxonomic study of unclassified bacteria belonging to the class Ktedonobacteria.</title>
        <authorList>
            <person name="Yabe S."/>
            <person name="Wang C.M."/>
            <person name="Zheng Y."/>
            <person name="Sakai Y."/>
            <person name="Cavaletti L."/>
            <person name="Monciardini P."/>
            <person name="Donadio S."/>
        </authorList>
    </citation>
    <scope>NUCLEOTIDE SEQUENCE</scope>
    <source>
        <strain evidence="1">ID150040</strain>
    </source>
</reference>
<proteinExistence type="predicted"/>
<accession>A0A8J3IY25</accession>
<protein>
    <submittedName>
        <fullName evidence="1">Uncharacterized protein</fullName>
    </submittedName>
</protein>
<comment type="caution">
    <text evidence="1">The sequence shown here is derived from an EMBL/GenBank/DDBJ whole genome shotgun (WGS) entry which is preliminary data.</text>
</comment>
<gene>
    <name evidence="1" type="ORF">KSF_073890</name>
</gene>